<dbReference type="Proteomes" id="UP000664277">
    <property type="component" value="Unassembled WGS sequence"/>
</dbReference>
<feature type="transmembrane region" description="Helical" evidence="10">
    <location>
        <begin position="149"/>
        <end position="167"/>
    </location>
</feature>
<dbReference type="GO" id="GO:0042121">
    <property type="term" value="P:alginic acid biosynthetic process"/>
    <property type="evidence" value="ECO:0007669"/>
    <property type="project" value="InterPro"/>
</dbReference>
<evidence type="ECO:0000256" key="1">
    <source>
        <dbReference type="ARBA" id="ARBA00004651"/>
    </source>
</evidence>
<feature type="transmembrane region" description="Helical" evidence="10">
    <location>
        <begin position="192"/>
        <end position="213"/>
    </location>
</feature>
<keyword evidence="7 9" id="KW-0472">Membrane</keyword>
<dbReference type="InterPro" id="IPR051085">
    <property type="entry name" value="MB_O-acyltransferase"/>
</dbReference>
<feature type="transmembrane region" description="Helical" evidence="10">
    <location>
        <begin position="362"/>
        <end position="383"/>
    </location>
</feature>
<evidence type="ECO:0000256" key="10">
    <source>
        <dbReference type="SAM" id="Phobius"/>
    </source>
</evidence>
<dbReference type="PANTHER" id="PTHR13285:SF23">
    <property type="entry name" value="TEICHOIC ACID D-ALANYLTRANSFERASE"/>
    <property type="match status" value="1"/>
</dbReference>
<feature type="transmembrane region" description="Helical" evidence="10">
    <location>
        <begin position="115"/>
        <end position="137"/>
    </location>
</feature>
<reference evidence="11" key="1">
    <citation type="submission" date="2021-02" db="EMBL/GenBank/DDBJ databases">
        <title>Genome-Resolved Metagenomics of a Microbial Community Performing Photosynthetic Biological Nutrient Removal.</title>
        <authorList>
            <person name="Mcdaniel E.A."/>
        </authorList>
    </citation>
    <scope>NUCLEOTIDE SEQUENCE</scope>
    <source>
        <strain evidence="11">UWPOB_OBS1</strain>
    </source>
</reference>
<evidence type="ECO:0000256" key="5">
    <source>
        <dbReference type="ARBA" id="ARBA00022692"/>
    </source>
</evidence>
<keyword evidence="4 9" id="KW-0808">Transferase</keyword>
<accession>A0A8J7PBD3</accession>
<comment type="caution">
    <text evidence="11">The sequence shown here is derived from an EMBL/GenBank/DDBJ whole genome shotgun (WGS) entry which is preliminary data.</text>
</comment>
<dbReference type="GO" id="GO:0005886">
    <property type="term" value="C:plasma membrane"/>
    <property type="evidence" value="ECO:0007669"/>
    <property type="project" value="UniProtKB-SubCell"/>
</dbReference>
<keyword evidence="3 9" id="KW-1003">Cell membrane</keyword>
<feature type="transmembrane region" description="Helical" evidence="10">
    <location>
        <begin position="48"/>
        <end position="67"/>
    </location>
</feature>
<dbReference type="PANTHER" id="PTHR13285">
    <property type="entry name" value="ACYLTRANSFERASE"/>
    <property type="match status" value="1"/>
</dbReference>
<feature type="transmembrane region" description="Helical" evidence="10">
    <location>
        <begin position="76"/>
        <end position="95"/>
    </location>
</feature>
<name>A0A8J7PBD3_9BACT</name>
<gene>
    <name evidence="11" type="ORF">J0M35_13485</name>
</gene>
<organism evidence="11 12">
    <name type="scientific">Candidatus Obscuribacter phosphatis</name>
    <dbReference type="NCBI Taxonomy" id="1906157"/>
    <lineage>
        <taxon>Bacteria</taxon>
        <taxon>Bacillati</taxon>
        <taxon>Candidatus Melainabacteria</taxon>
        <taxon>Candidatus Obscuribacterales</taxon>
        <taxon>Candidatus Obscuribacteraceae</taxon>
        <taxon>Candidatus Obscuribacter</taxon>
    </lineage>
</organism>
<evidence type="ECO:0000256" key="4">
    <source>
        <dbReference type="ARBA" id="ARBA00022679"/>
    </source>
</evidence>
<evidence type="ECO:0000313" key="11">
    <source>
        <dbReference type="EMBL" id="MBN8661372.1"/>
    </source>
</evidence>
<keyword evidence="8 9" id="KW-0012">Acyltransferase</keyword>
<keyword evidence="5 10" id="KW-0812">Transmembrane</keyword>
<comment type="similarity">
    <text evidence="2 9">Belongs to the membrane-bound acyltransferase family.</text>
</comment>
<evidence type="ECO:0000256" key="9">
    <source>
        <dbReference type="PIRNR" id="PIRNR016636"/>
    </source>
</evidence>
<evidence type="ECO:0000256" key="6">
    <source>
        <dbReference type="ARBA" id="ARBA00022989"/>
    </source>
</evidence>
<dbReference type="PIRSF" id="PIRSF016636">
    <property type="entry name" value="AlgI_DltB"/>
    <property type="match status" value="1"/>
</dbReference>
<feature type="transmembrane region" description="Helical" evidence="10">
    <location>
        <begin position="422"/>
        <end position="444"/>
    </location>
</feature>
<feature type="transmembrane region" description="Helical" evidence="10">
    <location>
        <begin position="222"/>
        <end position="241"/>
    </location>
</feature>
<keyword evidence="6 10" id="KW-1133">Transmembrane helix</keyword>
<dbReference type="InterPro" id="IPR024194">
    <property type="entry name" value="Ac/AlaTfrase_AlgI/DltB"/>
</dbReference>
<dbReference type="EMBL" id="JAFLCK010000019">
    <property type="protein sequence ID" value="MBN8661372.1"/>
    <property type="molecule type" value="Genomic_DNA"/>
</dbReference>
<evidence type="ECO:0000256" key="7">
    <source>
        <dbReference type="ARBA" id="ARBA00023136"/>
    </source>
</evidence>
<evidence type="ECO:0000256" key="2">
    <source>
        <dbReference type="ARBA" id="ARBA00010323"/>
    </source>
</evidence>
<dbReference type="InterPro" id="IPR028362">
    <property type="entry name" value="AlgI"/>
</dbReference>
<feature type="transmembrane region" description="Helical" evidence="10">
    <location>
        <begin position="6"/>
        <end position="21"/>
    </location>
</feature>
<feature type="transmembrane region" description="Helical" evidence="10">
    <location>
        <begin position="456"/>
        <end position="473"/>
    </location>
</feature>
<comment type="subcellular location">
    <subcellularLocation>
        <location evidence="1">Cell membrane</location>
        <topology evidence="1">Multi-pass membrane protein</topology>
    </subcellularLocation>
</comment>
<evidence type="ECO:0000256" key="8">
    <source>
        <dbReference type="ARBA" id="ARBA00023315"/>
    </source>
</evidence>
<proteinExistence type="inferred from homology"/>
<protein>
    <submittedName>
        <fullName evidence="11">MBOAT family protein</fullName>
    </submittedName>
</protein>
<sequence length="485" mass="55108">MLFNSLNYAVFLPIVFALFWLSKDKWRVWILLIASYIFYMSWKPAFILLIIGLTVANYYLAFAIAGAPDQKGKKKWLTVSVVGNLLTLAFFKYAYFFNDTLSAILKSCGQPATKLPFDIVLPLGISFFVFEFIHYTTDVYRGHQPIRSFPAFALFASFFPTQIAGPIKRFQDFIPQFLAPAKLTVKSFDNGISLILLGLFKKVLIADNLSFLVQGGFSQPELFSGLDLWIFAYAFAFQIYFDFSGYTDVARGSAMLFGYKVPINFNLPYLAANIAEFWHRWHISLSTWLRDYLFIPLGGSRVSKLLNYRNLILTMTLGGLWHGAAMHFLVWGLYHGLLLVGHKLFQAGKDSLPALKKIIDSSIGKFASVLLTFHAVVIGWVFFRAETSTIALEMLKRMLTLSPALENGEKVSMLLTHINYPLIYPTIFLILPVLAVMHYLSGLVSGIDLNKKVPRFCKIGYAFALMFLILVFSPDKSPRFIYFQF</sequence>
<evidence type="ECO:0000313" key="12">
    <source>
        <dbReference type="Proteomes" id="UP000664277"/>
    </source>
</evidence>
<dbReference type="GO" id="GO:0016746">
    <property type="term" value="F:acyltransferase activity"/>
    <property type="evidence" value="ECO:0007669"/>
    <property type="project" value="UniProtKB-KW"/>
</dbReference>
<dbReference type="Pfam" id="PF03062">
    <property type="entry name" value="MBOAT"/>
    <property type="match status" value="1"/>
</dbReference>
<dbReference type="InterPro" id="IPR004299">
    <property type="entry name" value="MBOAT_fam"/>
</dbReference>
<dbReference type="AlphaFoldDB" id="A0A8J7PBD3"/>
<dbReference type="PIRSF" id="PIRSF500217">
    <property type="entry name" value="AlgI"/>
    <property type="match status" value="1"/>
</dbReference>
<feature type="transmembrane region" description="Helical" evidence="10">
    <location>
        <begin position="320"/>
        <end position="341"/>
    </location>
</feature>
<evidence type="ECO:0000256" key="3">
    <source>
        <dbReference type="ARBA" id="ARBA00022475"/>
    </source>
</evidence>